<dbReference type="RefSeq" id="WP_014243988.1">
    <property type="nucleotide sequence ID" value="NC_016620.1"/>
</dbReference>
<evidence type="ECO:0000313" key="2">
    <source>
        <dbReference type="Proteomes" id="UP000008963"/>
    </source>
</evidence>
<name>E1WZL8_HALMS</name>
<organism evidence="1 2">
    <name type="scientific">Halobacteriovorax marinus (strain ATCC BAA-682 / DSM 15412 / SJ)</name>
    <name type="common">Bacteriovorax marinus</name>
    <dbReference type="NCBI Taxonomy" id="862908"/>
    <lineage>
        <taxon>Bacteria</taxon>
        <taxon>Pseudomonadati</taxon>
        <taxon>Bdellovibrionota</taxon>
        <taxon>Bacteriovoracia</taxon>
        <taxon>Bacteriovoracales</taxon>
        <taxon>Halobacteriovoraceae</taxon>
        <taxon>Halobacteriovorax</taxon>
    </lineage>
</organism>
<sequence>MSRYLPERSFPSYAFIPGENIHPNKEGGHSFGEDEVISSPLSLENKDYLFAIDLINHGYYWEAHVYLEAIWNAHQREGDSADFCKALIKMCAAGVKFKLSSEQAALGHIERAEELFLKVDDSKIDSGISTNDLIKICDKLKDGIFSKIELQLS</sequence>
<evidence type="ECO:0008006" key="3">
    <source>
        <dbReference type="Google" id="ProtNLM"/>
    </source>
</evidence>
<dbReference type="eggNOG" id="COG1547">
    <property type="taxonomic scope" value="Bacteria"/>
</dbReference>
<keyword evidence="2" id="KW-1185">Reference proteome</keyword>
<dbReference type="AlphaFoldDB" id="E1WZL8"/>
<dbReference type="InterPro" id="IPR005500">
    <property type="entry name" value="DUF309"/>
</dbReference>
<dbReference type="HOGENOM" id="CLU_1710725_0_0_7"/>
<proteinExistence type="predicted"/>
<dbReference type="KEGG" id="bmx:BMS_1334"/>
<dbReference type="Pfam" id="PF03745">
    <property type="entry name" value="DUF309"/>
    <property type="match status" value="1"/>
</dbReference>
<dbReference type="Gene3D" id="1.10.3450.10">
    <property type="entry name" value="TTHA0068-like"/>
    <property type="match status" value="1"/>
</dbReference>
<dbReference type="InterPro" id="IPR023203">
    <property type="entry name" value="TTHA0068_sf"/>
</dbReference>
<dbReference type="SUPFAM" id="SSF140663">
    <property type="entry name" value="TTHA0068-like"/>
    <property type="match status" value="1"/>
</dbReference>
<reference evidence="2" key="1">
    <citation type="journal article" date="2013" name="ISME J.">
        <title>A small predatory core genome in the divergent marine Bacteriovorax marinus SJ and the terrestrial Bdellovibrio bacteriovorus.</title>
        <authorList>
            <person name="Crossman L.C."/>
            <person name="Chen H."/>
            <person name="Cerdeno-Tarraga A.M."/>
            <person name="Brooks K."/>
            <person name="Quail M.A."/>
            <person name="Pineiro S.A."/>
            <person name="Hobley L."/>
            <person name="Sockett R.E."/>
            <person name="Bentley S.D."/>
            <person name="Parkhill J."/>
            <person name="Williams H.N."/>
            <person name="Stine O.C."/>
        </authorList>
    </citation>
    <scope>NUCLEOTIDE SEQUENCE [LARGE SCALE GENOMIC DNA]</scope>
    <source>
        <strain evidence="2">ATCC BAA-682 / DSM 15412 / SJ</strain>
    </source>
</reference>
<dbReference type="PATRIC" id="fig|862908.3.peg.1270"/>
<evidence type="ECO:0000313" key="1">
    <source>
        <dbReference type="EMBL" id="CBW26204.1"/>
    </source>
</evidence>
<dbReference type="OrthoDB" id="9799942at2"/>
<dbReference type="Proteomes" id="UP000008963">
    <property type="component" value="Chromosome"/>
</dbReference>
<protein>
    <recommendedName>
        <fullName evidence="3">DUF309 domain-containing protein</fullName>
    </recommendedName>
</protein>
<dbReference type="STRING" id="862908.BMS_1334"/>
<accession>E1WZL8</accession>
<dbReference type="EMBL" id="FQ312005">
    <property type="protein sequence ID" value="CBW26204.1"/>
    <property type="molecule type" value="Genomic_DNA"/>
</dbReference>
<gene>
    <name evidence="1" type="ordered locus">BMS_1334</name>
</gene>